<dbReference type="Proteomes" id="UP000762676">
    <property type="component" value="Unassembled WGS sequence"/>
</dbReference>
<dbReference type="EMBL" id="BMAT01003095">
    <property type="protein sequence ID" value="GFS20057.1"/>
    <property type="molecule type" value="Genomic_DNA"/>
</dbReference>
<dbReference type="InterPro" id="IPR035914">
    <property type="entry name" value="Sperma_CUB_dom_sf"/>
</dbReference>
<gene>
    <name evidence="2" type="ORF">ElyMa_001560100</name>
</gene>
<accession>A0AAV4JB78</accession>
<dbReference type="Gene3D" id="2.60.120.290">
    <property type="entry name" value="Spermadhesin, CUB domain"/>
    <property type="match status" value="1"/>
</dbReference>
<reference evidence="2 3" key="1">
    <citation type="journal article" date="2021" name="Elife">
        <title>Chloroplast acquisition without the gene transfer in kleptoplastic sea slugs, Plakobranchus ocellatus.</title>
        <authorList>
            <person name="Maeda T."/>
            <person name="Takahashi S."/>
            <person name="Yoshida T."/>
            <person name="Shimamura S."/>
            <person name="Takaki Y."/>
            <person name="Nagai Y."/>
            <person name="Toyoda A."/>
            <person name="Suzuki Y."/>
            <person name="Arimoto A."/>
            <person name="Ishii H."/>
            <person name="Satoh N."/>
            <person name="Nishiyama T."/>
            <person name="Hasebe M."/>
            <person name="Maruyama T."/>
            <person name="Minagawa J."/>
            <person name="Obokata J."/>
            <person name="Shigenobu S."/>
        </authorList>
    </citation>
    <scope>NUCLEOTIDE SEQUENCE [LARGE SCALE GENOMIC DNA]</scope>
</reference>
<comment type="caution">
    <text evidence="2">The sequence shown here is derived from an EMBL/GenBank/DDBJ whole genome shotgun (WGS) entry which is preliminary data.</text>
</comment>
<name>A0AAV4JB78_9GAST</name>
<dbReference type="AlphaFoldDB" id="A0AAV4JB78"/>
<evidence type="ECO:0008006" key="4">
    <source>
        <dbReference type="Google" id="ProtNLM"/>
    </source>
</evidence>
<protein>
    <recommendedName>
        <fullName evidence="4">CUB domain-containing protein</fullName>
    </recommendedName>
</protein>
<sequence length="115" mass="12806">MSSPADCNKRHLGVGGAVVYSHDARESADNYPHNVDCPFYFRAARPDWKLMMRVLEMDIPDRTRKGVCKDALYVYNAPTYVTRAMDEAGGITGLCGTRLPPTLKSSGEYLTVVFK</sequence>
<evidence type="ECO:0000313" key="2">
    <source>
        <dbReference type="EMBL" id="GFS20057.1"/>
    </source>
</evidence>
<dbReference type="InterPro" id="IPR000859">
    <property type="entry name" value="CUB_dom"/>
</dbReference>
<organism evidence="2 3">
    <name type="scientific">Elysia marginata</name>
    <dbReference type="NCBI Taxonomy" id="1093978"/>
    <lineage>
        <taxon>Eukaryota</taxon>
        <taxon>Metazoa</taxon>
        <taxon>Spiralia</taxon>
        <taxon>Lophotrochozoa</taxon>
        <taxon>Mollusca</taxon>
        <taxon>Gastropoda</taxon>
        <taxon>Heterobranchia</taxon>
        <taxon>Euthyneura</taxon>
        <taxon>Panpulmonata</taxon>
        <taxon>Sacoglossa</taxon>
        <taxon>Placobranchoidea</taxon>
        <taxon>Plakobranchidae</taxon>
        <taxon>Elysia</taxon>
    </lineage>
</organism>
<keyword evidence="3" id="KW-1185">Reference proteome</keyword>
<dbReference type="CDD" id="cd00041">
    <property type="entry name" value="CUB"/>
    <property type="match status" value="1"/>
</dbReference>
<keyword evidence="1" id="KW-1015">Disulfide bond</keyword>
<proteinExistence type="predicted"/>
<evidence type="ECO:0000313" key="3">
    <source>
        <dbReference type="Proteomes" id="UP000762676"/>
    </source>
</evidence>
<dbReference type="SUPFAM" id="SSF49854">
    <property type="entry name" value="Spermadhesin, CUB domain"/>
    <property type="match status" value="1"/>
</dbReference>
<evidence type="ECO:0000256" key="1">
    <source>
        <dbReference type="ARBA" id="ARBA00023157"/>
    </source>
</evidence>